<feature type="active site" evidence="5">
    <location>
        <position position="138"/>
    </location>
</feature>
<dbReference type="Gene3D" id="3.30.2350.10">
    <property type="entry name" value="Pseudouridine synthase"/>
    <property type="match status" value="1"/>
</dbReference>
<evidence type="ECO:0000256" key="3">
    <source>
        <dbReference type="ARBA" id="ARBA00022884"/>
    </source>
</evidence>
<dbReference type="Pfam" id="PF01479">
    <property type="entry name" value="S4"/>
    <property type="match status" value="1"/>
</dbReference>
<evidence type="ECO:0000256" key="2">
    <source>
        <dbReference type="ARBA" id="ARBA00010876"/>
    </source>
</evidence>
<dbReference type="EC" id="5.4.99.-" evidence="7"/>
<comment type="similarity">
    <text evidence="2 7">Belongs to the pseudouridine synthase RluA family.</text>
</comment>
<keyword evidence="3 6" id="KW-0694">RNA-binding</keyword>
<evidence type="ECO:0000256" key="6">
    <source>
        <dbReference type="PROSITE-ProRule" id="PRU00182"/>
    </source>
</evidence>
<accession>A0A317L0Z6</accession>
<dbReference type="PANTHER" id="PTHR21600">
    <property type="entry name" value="MITOCHONDRIAL RNA PSEUDOURIDINE SYNTHASE"/>
    <property type="match status" value="1"/>
</dbReference>
<dbReference type="InterPro" id="IPR036986">
    <property type="entry name" value="S4_RNA-bd_sf"/>
</dbReference>
<dbReference type="InterPro" id="IPR020103">
    <property type="entry name" value="PsdUridine_synth_cat_dom_sf"/>
</dbReference>
<dbReference type="SUPFAM" id="SSF55120">
    <property type="entry name" value="Pseudouridine synthase"/>
    <property type="match status" value="1"/>
</dbReference>
<dbReference type="PANTHER" id="PTHR21600:SF44">
    <property type="entry name" value="RIBOSOMAL LARGE SUBUNIT PSEUDOURIDINE SYNTHASE D"/>
    <property type="match status" value="1"/>
</dbReference>
<dbReference type="InterPro" id="IPR002942">
    <property type="entry name" value="S4_RNA-bd"/>
</dbReference>
<organism evidence="9 10">
    <name type="scientific">Gracilibacillus dipsosauri</name>
    <dbReference type="NCBI Taxonomy" id="178340"/>
    <lineage>
        <taxon>Bacteria</taxon>
        <taxon>Bacillati</taxon>
        <taxon>Bacillota</taxon>
        <taxon>Bacilli</taxon>
        <taxon>Bacillales</taxon>
        <taxon>Bacillaceae</taxon>
        <taxon>Gracilibacillus</taxon>
    </lineage>
</organism>
<proteinExistence type="inferred from homology"/>
<protein>
    <recommendedName>
        <fullName evidence="7">Pseudouridine synthase</fullName>
        <ecNumber evidence="7">5.4.99.-</ecNumber>
    </recommendedName>
</protein>
<dbReference type="Gene3D" id="3.10.290.10">
    <property type="entry name" value="RNA-binding S4 domain"/>
    <property type="match status" value="1"/>
</dbReference>
<evidence type="ECO:0000313" key="10">
    <source>
        <dbReference type="Proteomes" id="UP000245624"/>
    </source>
</evidence>
<evidence type="ECO:0000259" key="8">
    <source>
        <dbReference type="SMART" id="SM00363"/>
    </source>
</evidence>
<dbReference type="InterPro" id="IPR006145">
    <property type="entry name" value="PsdUridine_synth_RsuA/RluA"/>
</dbReference>
<dbReference type="AlphaFoldDB" id="A0A317L0Z6"/>
<dbReference type="GO" id="GO:0000455">
    <property type="term" value="P:enzyme-directed rRNA pseudouridine synthesis"/>
    <property type="evidence" value="ECO:0007669"/>
    <property type="project" value="TreeGrafter"/>
</dbReference>
<gene>
    <name evidence="9" type="ORF">DLJ74_11005</name>
</gene>
<dbReference type="Proteomes" id="UP000245624">
    <property type="component" value="Unassembled WGS sequence"/>
</dbReference>
<dbReference type="CDD" id="cd02869">
    <property type="entry name" value="PseudoU_synth_RluA_like"/>
    <property type="match status" value="1"/>
</dbReference>
<keyword evidence="4 7" id="KW-0413">Isomerase</keyword>
<dbReference type="GO" id="GO:0003723">
    <property type="term" value="F:RNA binding"/>
    <property type="evidence" value="ECO:0007669"/>
    <property type="project" value="UniProtKB-KW"/>
</dbReference>
<keyword evidence="10" id="KW-1185">Reference proteome</keyword>
<dbReference type="RefSeq" id="WP_054859536.1">
    <property type="nucleotide sequence ID" value="NZ_JAJUIE010000001.1"/>
</dbReference>
<dbReference type="Pfam" id="PF00849">
    <property type="entry name" value="PseudoU_synth_2"/>
    <property type="match status" value="1"/>
</dbReference>
<comment type="function">
    <text evidence="7">Responsible for synthesis of pseudouridine from uracil.</text>
</comment>
<dbReference type="SMART" id="SM00363">
    <property type="entry name" value="S4"/>
    <property type="match status" value="1"/>
</dbReference>
<dbReference type="NCBIfam" id="TIGR00005">
    <property type="entry name" value="rluA_subfam"/>
    <property type="match status" value="1"/>
</dbReference>
<sequence>MNNFQYKVENNEKGIRIDKLLVDITEDYSRSQIKTWFDKKLVQVNDHVVKQNYKCQIGDVIKWDIPEVEPLEVKAENIPIDIVYEDSDLIVINKKSGMVVHPAAGHYEDTLVNALLYHCQDLSGINGVARPGIVHRIDKDTSGLLVVAKHDIAHEKLAEQLKNKKMRREYKALVHGDIPHEYGTIDAPIGRSVKNRQMMDVVENGKQAITHFEILERLHGKFTFIKCILDTGRTHQIRVHMKYIGFPIVGDPKYGQKKSIDVEGQALHAYKLTFTHPMTEKELTFEAGLPAKFEQVLDNIRKSY</sequence>
<dbReference type="PROSITE" id="PS50889">
    <property type="entry name" value="S4"/>
    <property type="match status" value="1"/>
</dbReference>
<evidence type="ECO:0000256" key="7">
    <source>
        <dbReference type="RuleBase" id="RU362028"/>
    </source>
</evidence>
<dbReference type="InterPro" id="IPR050188">
    <property type="entry name" value="RluA_PseudoU_synthase"/>
</dbReference>
<evidence type="ECO:0000256" key="4">
    <source>
        <dbReference type="ARBA" id="ARBA00023235"/>
    </source>
</evidence>
<dbReference type="PROSITE" id="PS01129">
    <property type="entry name" value="PSI_RLU"/>
    <property type="match status" value="1"/>
</dbReference>
<dbReference type="CDD" id="cd00165">
    <property type="entry name" value="S4"/>
    <property type="match status" value="1"/>
</dbReference>
<name>A0A317L0Z6_9BACI</name>
<reference evidence="9 10" key="1">
    <citation type="submission" date="2018-05" db="EMBL/GenBank/DDBJ databases">
        <title>Genomic analysis of Gracilibacillus dipsosauri DD1 reveals novel features of a salt-tolerant amylase.</title>
        <authorList>
            <person name="Deutch C.E."/>
            <person name="Yang S."/>
        </authorList>
    </citation>
    <scope>NUCLEOTIDE SEQUENCE [LARGE SCALE GENOMIC DNA]</scope>
    <source>
        <strain evidence="9 10">DD1</strain>
    </source>
</reference>
<evidence type="ECO:0000256" key="5">
    <source>
        <dbReference type="PIRSR" id="PIRSR606225-1"/>
    </source>
</evidence>
<dbReference type="InterPro" id="IPR006225">
    <property type="entry name" value="PsdUridine_synth_RluC/D"/>
</dbReference>
<evidence type="ECO:0000256" key="1">
    <source>
        <dbReference type="ARBA" id="ARBA00000073"/>
    </source>
</evidence>
<dbReference type="FunFam" id="3.30.2350.10:FF:000006">
    <property type="entry name" value="Pseudouridine synthase"/>
    <property type="match status" value="1"/>
</dbReference>
<feature type="domain" description="RNA-binding S4" evidence="8">
    <location>
        <begin position="15"/>
        <end position="79"/>
    </location>
</feature>
<comment type="caution">
    <text evidence="9">The sequence shown here is derived from an EMBL/GenBank/DDBJ whole genome shotgun (WGS) entry which is preliminary data.</text>
</comment>
<dbReference type="InterPro" id="IPR006224">
    <property type="entry name" value="PsdUridine_synth_RluA-like_CS"/>
</dbReference>
<dbReference type="SUPFAM" id="SSF55174">
    <property type="entry name" value="Alpha-L RNA-binding motif"/>
    <property type="match status" value="1"/>
</dbReference>
<dbReference type="GO" id="GO:0120159">
    <property type="term" value="F:rRNA pseudouridine synthase activity"/>
    <property type="evidence" value="ECO:0007669"/>
    <property type="project" value="UniProtKB-ARBA"/>
</dbReference>
<dbReference type="EMBL" id="QGTD01000008">
    <property type="protein sequence ID" value="PWU68934.1"/>
    <property type="molecule type" value="Genomic_DNA"/>
</dbReference>
<comment type="catalytic activity">
    <reaction evidence="1 7">
        <text>a uridine in RNA = a pseudouridine in RNA</text>
        <dbReference type="Rhea" id="RHEA:48348"/>
        <dbReference type="Rhea" id="RHEA-COMP:12068"/>
        <dbReference type="Rhea" id="RHEA-COMP:12069"/>
        <dbReference type="ChEBI" id="CHEBI:65314"/>
        <dbReference type="ChEBI" id="CHEBI:65315"/>
    </reaction>
</comment>
<dbReference type="OrthoDB" id="9807829at2"/>
<evidence type="ECO:0000313" key="9">
    <source>
        <dbReference type="EMBL" id="PWU68934.1"/>
    </source>
</evidence>